<organism evidence="1 2">
    <name type="scientific">Pseudanabaena biceps PCC 7429</name>
    <dbReference type="NCBI Taxonomy" id="927668"/>
    <lineage>
        <taxon>Bacteria</taxon>
        <taxon>Bacillati</taxon>
        <taxon>Cyanobacteriota</taxon>
        <taxon>Cyanophyceae</taxon>
        <taxon>Pseudanabaenales</taxon>
        <taxon>Pseudanabaenaceae</taxon>
        <taxon>Pseudanabaena</taxon>
    </lineage>
</organism>
<reference evidence="1 2" key="1">
    <citation type="journal article" date="2013" name="Proc. Natl. Acad. Sci. U.S.A.">
        <title>Improving the coverage of the cyanobacterial phylum using diversity-driven genome sequencing.</title>
        <authorList>
            <person name="Shih P.M."/>
            <person name="Wu D."/>
            <person name="Latifi A."/>
            <person name="Axen S.D."/>
            <person name="Fewer D.P."/>
            <person name="Talla E."/>
            <person name="Calteau A."/>
            <person name="Cai F."/>
            <person name="Tandeau de Marsac N."/>
            <person name="Rippka R."/>
            <person name="Herdman M."/>
            <person name="Sivonen K."/>
            <person name="Coursin T."/>
            <person name="Laurent T."/>
            <person name="Goodwin L."/>
            <person name="Nolan M."/>
            <person name="Davenport K.W."/>
            <person name="Han C.S."/>
            <person name="Rubin E.M."/>
            <person name="Eisen J.A."/>
            <person name="Woyke T."/>
            <person name="Gugger M."/>
            <person name="Kerfeld C.A."/>
        </authorList>
    </citation>
    <scope>NUCLEOTIDE SEQUENCE [LARGE SCALE GENOMIC DNA]</scope>
    <source>
        <strain evidence="1 2">PCC 7429</strain>
    </source>
</reference>
<evidence type="ECO:0000313" key="2">
    <source>
        <dbReference type="Proteomes" id="UP000011201"/>
    </source>
</evidence>
<keyword evidence="2" id="KW-1185">Reference proteome</keyword>
<dbReference type="AlphaFoldDB" id="L8MVT5"/>
<protein>
    <submittedName>
        <fullName evidence="1">Uncharacterized protein</fullName>
    </submittedName>
</protein>
<dbReference type="Proteomes" id="UP000011201">
    <property type="component" value="Unassembled WGS sequence"/>
</dbReference>
<evidence type="ECO:0000313" key="1">
    <source>
        <dbReference type="EMBL" id="ELS30123.1"/>
    </source>
</evidence>
<sequence>MNAGVKSRELVPAKQWEVVGRKHYIQKIETRLPMSGIALLKQIVLFTLNIDFCDRIAPLPGYLDNQMLNLMGMVGLQDILARLLILAIDKKSEADILKLNQTLEARVAIRTQELLERESQLRDFFDNA</sequence>
<proteinExistence type="predicted"/>
<accession>L8MVT5</accession>
<dbReference type="EMBL" id="ALWB01000461">
    <property type="protein sequence ID" value="ELS30123.1"/>
    <property type="molecule type" value="Genomic_DNA"/>
</dbReference>
<gene>
    <name evidence="1" type="ORF">Pse7429DRAFT_4770</name>
</gene>
<comment type="caution">
    <text evidence="1">The sequence shown here is derived from an EMBL/GenBank/DDBJ whole genome shotgun (WGS) entry which is preliminary data.</text>
</comment>
<name>L8MVT5_9CYAN</name>
<feature type="non-terminal residue" evidence="1">
    <location>
        <position position="128"/>
    </location>
</feature>